<dbReference type="RefSeq" id="WP_117298175.1">
    <property type="nucleotide sequence ID" value="NZ_QVQT02000002.1"/>
</dbReference>
<accession>A0A372IR93</accession>
<evidence type="ECO:0000313" key="6">
    <source>
        <dbReference type="EMBL" id="RFU17426.1"/>
    </source>
</evidence>
<evidence type="ECO:0000256" key="4">
    <source>
        <dbReference type="ARBA" id="ARBA00024746"/>
    </source>
</evidence>
<feature type="region of interest" description="Disordered" evidence="5">
    <location>
        <begin position="1"/>
        <end position="42"/>
    </location>
</feature>
<dbReference type="AlphaFoldDB" id="A0A372IR93"/>
<reference evidence="6 7" key="1">
    <citation type="submission" date="2018-08" db="EMBL/GenBank/DDBJ databases">
        <title>Acidipila sp. 4G-K13, an acidobacterium isolated from forest soil.</title>
        <authorList>
            <person name="Gao Z.-H."/>
            <person name="Qiu L.-H."/>
        </authorList>
    </citation>
    <scope>NUCLEOTIDE SEQUENCE [LARGE SCALE GENOMIC DNA]</scope>
    <source>
        <strain evidence="6 7">4G-K13</strain>
    </source>
</reference>
<comment type="similarity">
    <text evidence="1">Belongs to the FlgD family.</text>
</comment>
<feature type="compositionally biased region" description="Low complexity" evidence="5">
    <location>
        <begin position="92"/>
        <end position="114"/>
    </location>
</feature>
<evidence type="ECO:0000256" key="3">
    <source>
        <dbReference type="ARBA" id="ARBA00022795"/>
    </source>
</evidence>
<feature type="region of interest" description="Disordered" evidence="5">
    <location>
        <begin position="89"/>
        <end position="127"/>
    </location>
</feature>
<sequence>MHIPQQQRAELSSLQSLHPAPAASGASAEDASSGSSSNTSEASITANDFLTLLVSEMKNQDPTSNQDPNEYIDQLVQVNSLEQLIQINTDLGGSSSSSGTSSSDAASGTAAAASQQTIHGNLSAHDTGASAGRVATALSAHVPGATGEAASGSADRSSLPSSSSASDLRAYILQRLHQQ</sequence>
<dbReference type="GO" id="GO:0044781">
    <property type="term" value="P:bacterial-type flagellum organization"/>
    <property type="evidence" value="ECO:0007669"/>
    <property type="project" value="UniProtKB-KW"/>
</dbReference>
<evidence type="ECO:0000256" key="1">
    <source>
        <dbReference type="ARBA" id="ARBA00010577"/>
    </source>
</evidence>
<feature type="region of interest" description="Disordered" evidence="5">
    <location>
        <begin position="145"/>
        <end position="166"/>
    </location>
</feature>
<feature type="compositionally biased region" description="Low complexity" evidence="5">
    <location>
        <begin position="150"/>
        <end position="166"/>
    </location>
</feature>
<organism evidence="6 7">
    <name type="scientific">Paracidobacterium acidisoli</name>
    <dbReference type="NCBI Taxonomy" id="2303751"/>
    <lineage>
        <taxon>Bacteria</taxon>
        <taxon>Pseudomonadati</taxon>
        <taxon>Acidobacteriota</taxon>
        <taxon>Terriglobia</taxon>
        <taxon>Terriglobales</taxon>
        <taxon>Acidobacteriaceae</taxon>
        <taxon>Paracidobacterium</taxon>
    </lineage>
</organism>
<protein>
    <recommendedName>
        <fullName evidence="2">Basal-body rod modification protein FlgD</fullName>
    </recommendedName>
</protein>
<name>A0A372IR93_9BACT</name>
<feature type="compositionally biased region" description="Polar residues" evidence="5">
    <location>
        <begin position="1"/>
        <end position="16"/>
    </location>
</feature>
<comment type="caution">
    <text evidence="6">The sequence shown here is derived from an EMBL/GenBank/DDBJ whole genome shotgun (WGS) entry which is preliminary data.</text>
</comment>
<feature type="compositionally biased region" description="Low complexity" evidence="5">
    <location>
        <begin position="19"/>
        <end position="42"/>
    </location>
</feature>
<keyword evidence="7" id="KW-1185">Reference proteome</keyword>
<dbReference type="InterPro" id="IPR005648">
    <property type="entry name" value="FlgD"/>
</dbReference>
<evidence type="ECO:0000313" key="7">
    <source>
        <dbReference type="Proteomes" id="UP000264702"/>
    </source>
</evidence>
<dbReference type="Pfam" id="PF03963">
    <property type="entry name" value="FlgD"/>
    <property type="match status" value="1"/>
</dbReference>
<dbReference type="EMBL" id="QVQT01000002">
    <property type="protein sequence ID" value="RFU17426.1"/>
    <property type="molecule type" value="Genomic_DNA"/>
</dbReference>
<gene>
    <name evidence="6" type="ORF">D0Y96_04520</name>
</gene>
<keyword evidence="3" id="KW-1005">Bacterial flagellum biogenesis</keyword>
<evidence type="ECO:0000256" key="5">
    <source>
        <dbReference type="SAM" id="MobiDB-lite"/>
    </source>
</evidence>
<proteinExistence type="inferred from homology"/>
<comment type="function">
    <text evidence="4">Required for flagellar hook formation. May act as a scaffolding protein.</text>
</comment>
<dbReference type="Proteomes" id="UP000264702">
    <property type="component" value="Unassembled WGS sequence"/>
</dbReference>
<dbReference type="OrthoDB" id="280334at2"/>
<evidence type="ECO:0000256" key="2">
    <source>
        <dbReference type="ARBA" id="ARBA00016013"/>
    </source>
</evidence>
<feature type="region of interest" description="Disordered" evidence="5">
    <location>
        <begin position="55"/>
        <end position="74"/>
    </location>
</feature>